<organism evidence="7 8">
    <name type="scientific">Halomonas urmiana</name>
    <dbReference type="NCBI Taxonomy" id="490901"/>
    <lineage>
        <taxon>Bacteria</taxon>
        <taxon>Pseudomonadati</taxon>
        <taxon>Pseudomonadota</taxon>
        <taxon>Gammaproteobacteria</taxon>
        <taxon>Oceanospirillales</taxon>
        <taxon>Halomonadaceae</taxon>
        <taxon>Halomonas</taxon>
    </lineage>
</organism>
<gene>
    <name evidence="7" type="ORF">FEI13_16975</name>
</gene>
<keyword evidence="8" id="KW-1185">Reference proteome</keyword>
<dbReference type="AlphaFoldDB" id="A0A5R8M906"/>
<dbReference type="PANTHER" id="PTHR43839:SF1">
    <property type="entry name" value="OPPC IN A BINDING PROTEIN-DEPENDENT TRANSPORT SYSTEM"/>
    <property type="match status" value="1"/>
</dbReference>
<comment type="subcellular location">
    <subcellularLocation>
        <location evidence="1 5">Cell membrane</location>
        <topology evidence="1 5">Multi-pass membrane protein</topology>
    </subcellularLocation>
</comment>
<feature type="transmembrane region" description="Helical" evidence="5">
    <location>
        <begin position="366"/>
        <end position="391"/>
    </location>
</feature>
<accession>A0A5R8M906</accession>
<dbReference type="SUPFAM" id="SSF161098">
    <property type="entry name" value="MetI-like"/>
    <property type="match status" value="1"/>
</dbReference>
<keyword evidence="5" id="KW-0813">Transport</keyword>
<dbReference type="PROSITE" id="PS50928">
    <property type="entry name" value="ABC_TM1"/>
    <property type="match status" value="1"/>
</dbReference>
<feature type="transmembrane region" description="Helical" evidence="5">
    <location>
        <begin position="288"/>
        <end position="307"/>
    </location>
</feature>
<keyword evidence="3 5" id="KW-1133">Transmembrane helix</keyword>
<dbReference type="CDD" id="cd06261">
    <property type="entry name" value="TM_PBP2"/>
    <property type="match status" value="1"/>
</dbReference>
<dbReference type="RefSeq" id="WP_138182704.1">
    <property type="nucleotide sequence ID" value="NZ_VBUI01000034.1"/>
</dbReference>
<evidence type="ECO:0000256" key="3">
    <source>
        <dbReference type="ARBA" id="ARBA00022989"/>
    </source>
</evidence>
<sequence length="454" mass="49676">MTGARRRERWREGWRELRRYPSALLGLAIIAALVALALATPIAIPYGEALAKWRGSEAWQRNPVNAAPVWLDRLTGGDAPRTLVIESETATVEERAFAGGRRLRIPLAFDFEAGGFPSELNLFLRAPGHAQPPFARLTWLTPDGRELALGGYRIGPRERISLSQDRALERRLGGLVPHIGLLAEPGGAAAPDAEPRVLPGRYTLRLDVLVFDEAAAFDAELVLYGRVHGIAGTDHQRRDLSLALMWGTPVALAFGLLAAVGTTVTTLVIAAVGVWYRGWVDATIQRLTEINMILPILPILVMVGTLYSTSIWLMLGVVVVLGIFSAGIKMYRAMLLPIREAPYIEAAQAYGASNSRIVLRYLIPRILPVLIPTFVTLIPTFVFLEASLAVLGLGDPLLPTWGKVLNDAQSQSALYNGYYYWVVSPAVLLMLTGLGFAMLGFALDRVFNPRLRSL</sequence>
<protein>
    <submittedName>
        <fullName evidence="7">ABC transporter permease</fullName>
    </submittedName>
</protein>
<evidence type="ECO:0000259" key="6">
    <source>
        <dbReference type="PROSITE" id="PS50928"/>
    </source>
</evidence>
<comment type="caution">
    <text evidence="7">The sequence shown here is derived from an EMBL/GenBank/DDBJ whole genome shotgun (WGS) entry which is preliminary data.</text>
</comment>
<feature type="transmembrane region" description="Helical" evidence="5">
    <location>
        <begin position="313"/>
        <end position="331"/>
    </location>
</feature>
<keyword evidence="2 5" id="KW-0812">Transmembrane</keyword>
<dbReference type="OrthoDB" id="9805884at2"/>
<reference evidence="7 8" key="1">
    <citation type="journal article" date="2007" name="Int. J. Syst. Evol. Microbiol.">
        <title>Halomonas saccharevitans sp. nov., Halomonas arcis sp. nov. and Halomonas subterranea sp. nov., halophilic bacteria isolated from hypersaline environments of China.</title>
        <authorList>
            <person name="Xu X.W."/>
            <person name="Wu Y.H."/>
            <person name="Zhou Z."/>
            <person name="Wang C.S."/>
            <person name="Zhou Y.G."/>
            <person name="Zhang H.B."/>
            <person name="Wang Y."/>
            <person name="Wu M."/>
        </authorList>
    </citation>
    <scope>NUCLEOTIDE SEQUENCE [LARGE SCALE GENOMIC DNA]</scope>
    <source>
        <strain evidence="7 8">TBZ3</strain>
    </source>
</reference>
<feature type="domain" description="ABC transmembrane type-1" evidence="6">
    <location>
        <begin position="252"/>
        <end position="440"/>
    </location>
</feature>
<evidence type="ECO:0000256" key="2">
    <source>
        <dbReference type="ARBA" id="ARBA00022692"/>
    </source>
</evidence>
<evidence type="ECO:0000256" key="1">
    <source>
        <dbReference type="ARBA" id="ARBA00004651"/>
    </source>
</evidence>
<dbReference type="GO" id="GO:0005886">
    <property type="term" value="C:plasma membrane"/>
    <property type="evidence" value="ECO:0007669"/>
    <property type="project" value="UniProtKB-SubCell"/>
</dbReference>
<feature type="transmembrane region" description="Helical" evidence="5">
    <location>
        <begin position="243"/>
        <end position="276"/>
    </location>
</feature>
<dbReference type="PANTHER" id="PTHR43839">
    <property type="entry name" value="OPPC IN A BINDING PROTEIN-DEPENDENT TRANSPORT SYSTEM"/>
    <property type="match status" value="1"/>
</dbReference>
<evidence type="ECO:0000313" key="8">
    <source>
        <dbReference type="Proteomes" id="UP000306973"/>
    </source>
</evidence>
<dbReference type="InterPro" id="IPR035906">
    <property type="entry name" value="MetI-like_sf"/>
</dbReference>
<evidence type="ECO:0000256" key="5">
    <source>
        <dbReference type="RuleBase" id="RU363032"/>
    </source>
</evidence>
<dbReference type="Pfam" id="PF12911">
    <property type="entry name" value="OppC_N"/>
    <property type="match status" value="1"/>
</dbReference>
<dbReference type="InterPro" id="IPR000515">
    <property type="entry name" value="MetI-like"/>
</dbReference>
<dbReference type="GO" id="GO:0055085">
    <property type="term" value="P:transmembrane transport"/>
    <property type="evidence" value="ECO:0007669"/>
    <property type="project" value="InterPro"/>
</dbReference>
<dbReference type="Proteomes" id="UP000306973">
    <property type="component" value="Unassembled WGS sequence"/>
</dbReference>
<keyword evidence="4 5" id="KW-0472">Membrane</keyword>
<evidence type="ECO:0000256" key="4">
    <source>
        <dbReference type="ARBA" id="ARBA00023136"/>
    </source>
</evidence>
<name>A0A5R8M906_9GAMM</name>
<evidence type="ECO:0000313" key="7">
    <source>
        <dbReference type="EMBL" id="TLF46051.1"/>
    </source>
</evidence>
<proteinExistence type="inferred from homology"/>
<dbReference type="Pfam" id="PF00528">
    <property type="entry name" value="BPD_transp_1"/>
    <property type="match status" value="1"/>
</dbReference>
<dbReference type="InterPro" id="IPR025966">
    <property type="entry name" value="OppC_N"/>
</dbReference>
<feature type="transmembrane region" description="Helical" evidence="5">
    <location>
        <begin position="418"/>
        <end position="443"/>
    </location>
</feature>
<dbReference type="Gene3D" id="1.10.3720.10">
    <property type="entry name" value="MetI-like"/>
    <property type="match status" value="1"/>
</dbReference>
<comment type="similarity">
    <text evidence="5">Belongs to the binding-protein-dependent transport system permease family.</text>
</comment>
<dbReference type="EMBL" id="VBUI01000034">
    <property type="protein sequence ID" value="TLF46051.1"/>
    <property type="molecule type" value="Genomic_DNA"/>
</dbReference>